<dbReference type="AlphaFoldDB" id="A0A075MUU3"/>
<organism evidence="1 2">
    <name type="scientific">Candidatus Nitrososphaera evergladensis SR1</name>
    <dbReference type="NCBI Taxonomy" id="1459636"/>
    <lineage>
        <taxon>Archaea</taxon>
        <taxon>Nitrososphaerota</taxon>
        <taxon>Nitrososphaeria</taxon>
        <taxon>Nitrososphaerales</taxon>
        <taxon>Nitrososphaeraceae</taxon>
        <taxon>Nitrososphaera</taxon>
    </lineage>
</organism>
<protein>
    <submittedName>
        <fullName evidence="1">Uncharacterized protein</fullName>
    </submittedName>
</protein>
<dbReference type="KEGG" id="nev:NTE_03403"/>
<accession>A0A075MUU3</accession>
<reference evidence="1 2" key="1">
    <citation type="journal article" date="2014" name="PLoS ONE">
        <title>Genome Sequence of Candidatus Nitrososphaera evergladensis from Group I.1b Enriched from Everglades Soil Reveals Novel Genomic Features of the Ammonia-Oxidizing Archaea.</title>
        <authorList>
            <person name="Zhalnina K.V."/>
            <person name="Dias R."/>
            <person name="Leonard M.T."/>
            <person name="Dorr de Quadros P."/>
            <person name="Camargo F.A."/>
            <person name="Drew J.C."/>
            <person name="Farmerie W.G."/>
            <person name="Daroub S.H."/>
            <person name="Triplett E.W."/>
        </authorList>
    </citation>
    <scope>NUCLEOTIDE SEQUENCE [LARGE SCALE GENOMIC DNA]</scope>
    <source>
        <strain evidence="1 2">SR1</strain>
    </source>
</reference>
<dbReference type="Proteomes" id="UP000028194">
    <property type="component" value="Chromosome"/>
</dbReference>
<dbReference type="HOGENOM" id="CLU_2055956_0_0_2"/>
<dbReference type="EMBL" id="CP007174">
    <property type="protein sequence ID" value="AIF85431.1"/>
    <property type="molecule type" value="Genomic_DNA"/>
</dbReference>
<dbReference type="GeneID" id="41599049"/>
<sequence length="119" mass="12712">MRVVTESTKFLTVLIPAGQTGVFQPTTPLALKSVVRIRQVGISAPTHDATTIITVRAGQHNLIDQYPDLQSFETAPHSGPESAPEIGQSDEITASVKVANAYLANTTVVIAVSYWVVLP</sequence>
<name>A0A075MUU3_9ARCH</name>
<gene>
    <name evidence="1" type="ORF">NTE_03403</name>
</gene>
<dbReference type="STRING" id="1459636.NTE_03403"/>
<evidence type="ECO:0000313" key="2">
    <source>
        <dbReference type="Proteomes" id="UP000028194"/>
    </source>
</evidence>
<proteinExistence type="predicted"/>
<evidence type="ECO:0000313" key="1">
    <source>
        <dbReference type="EMBL" id="AIF85431.1"/>
    </source>
</evidence>
<dbReference type="RefSeq" id="WP_148701844.1">
    <property type="nucleotide sequence ID" value="NZ_CP007174.1"/>
</dbReference>
<keyword evidence="2" id="KW-1185">Reference proteome</keyword>